<keyword evidence="1" id="KW-1133">Transmembrane helix</keyword>
<protein>
    <submittedName>
        <fullName evidence="3">YdcF family protein</fullName>
    </submittedName>
</protein>
<organism evidence="3 4">
    <name type="scientific">Candidatus Allocopromorpha excrementavium</name>
    <dbReference type="NCBI Taxonomy" id="2840741"/>
    <lineage>
        <taxon>Bacteria</taxon>
        <taxon>Bacillati</taxon>
        <taxon>Bacillota</taxon>
        <taxon>Clostridia</taxon>
        <taxon>Eubacteriales</taxon>
        <taxon>Eubacteriaceae</taxon>
        <taxon>Eubacteriaceae incertae sedis</taxon>
        <taxon>Candidatus Allocopromorpha</taxon>
    </lineage>
</organism>
<dbReference type="CDD" id="cd06259">
    <property type="entry name" value="YdcF-like"/>
    <property type="match status" value="1"/>
</dbReference>
<dbReference type="InterPro" id="IPR003848">
    <property type="entry name" value="DUF218"/>
</dbReference>
<dbReference type="GO" id="GO:0005886">
    <property type="term" value="C:plasma membrane"/>
    <property type="evidence" value="ECO:0007669"/>
    <property type="project" value="TreeGrafter"/>
</dbReference>
<comment type="caution">
    <text evidence="3">The sequence shown here is derived from an EMBL/GenBank/DDBJ whole genome shotgun (WGS) entry which is preliminary data.</text>
</comment>
<dbReference type="Pfam" id="PF02698">
    <property type="entry name" value="DUF218"/>
    <property type="match status" value="1"/>
</dbReference>
<sequence length="240" mass="26893">MIKEKRKRSFIVRLFILILKITVIAAVFVIGINIFVIKDTEDAIVAELNSETDEVSTEEVAQLRSIDPDCIMVLGASVKNDGTPSLMLRDRLDLAIELYKKGVAPKLLFSGDNGQVVYNEVNVMKNYAVNAGVPEEDIFLDHAGFSTYESAYRAGYIFRVESMVVVTQKYHLYRAVYGCRSMGIDVLGAASDQRAYVGQEKREIREVLARDKDFVKWIFKPQPTFLGEEIPVSGSGTITH</sequence>
<gene>
    <name evidence="3" type="ORF">IAD12_01925</name>
</gene>
<evidence type="ECO:0000313" key="4">
    <source>
        <dbReference type="Proteomes" id="UP000824159"/>
    </source>
</evidence>
<name>A0A9D1HCC5_9FIRM</name>
<evidence type="ECO:0000259" key="2">
    <source>
        <dbReference type="Pfam" id="PF02698"/>
    </source>
</evidence>
<feature type="transmembrane region" description="Helical" evidence="1">
    <location>
        <begin position="12"/>
        <end position="36"/>
    </location>
</feature>
<dbReference type="Gene3D" id="3.40.50.620">
    <property type="entry name" value="HUPs"/>
    <property type="match status" value="1"/>
</dbReference>
<keyword evidence="1" id="KW-0812">Transmembrane</keyword>
<evidence type="ECO:0000256" key="1">
    <source>
        <dbReference type="SAM" id="Phobius"/>
    </source>
</evidence>
<dbReference type="PANTHER" id="PTHR30336">
    <property type="entry name" value="INNER MEMBRANE PROTEIN, PROBABLE PERMEASE"/>
    <property type="match status" value="1"/>
</dbReference>
<dbReference type="EMBL" id="DVLX01000024">
    <property type="protein sequence ID" value="HIT98994.1"/>
    <property type="molecule type" value="Genomic_DNA"/>
</dbReference>
<dbReference type="AlphaFoldDB" id="A0A9D1HCC5"/>
<reference evidence="3" key="1">
    <citation type="submission" date="2020-10" db="EMBL/GenBank/DDBJ databases">
        <authorList>
            <person name="Gilroy R."/>
        </authorList>
    </citation>
    <scope>NUCLEOTIDE SEQUENCE</scope>
    <source>
        <strain evidence="3">CHK176-22527</strain>
    </source>
</reference>
<dbReference type="InterPro" id="IPR051599">
    <property type="entry name" value="Cell_Envelope_Assoc"/>
</dbReference>
<dbReference type="Proteomes" id="UP000824159">
    <property type="component" value="Unassembled WGS sequence"/>
</dbReference>
<accession>A0A9D1HCC5</accession>
<dbReference type="InterPro" id="IPR014729">
    <property type="entry name" value="Rossmann-like_a/b/a_fold"/>
</dbReference>
<reference evidence="3" key="2">
    <citation type="journal article" date="2021" name="PeerJ">
        <title>Extensive microbial diversity within the chicken gut microbiome revealed by metagenomics and culture.</title>
        <authorList>
            <person name="Gilroy R."/>
            <person name="Ravi A."/>
            <person name="Getino M."/>
            <person name="Pursley I."/>
            <person name="Horton D.L."/>
            <person name="Alikhan N.F."/>
            <person name="Baker D."/>
            <person name="Gharbi K."/>
            <person name="Hall N."/>
            <person name="Watson M."/>
            <person name="Adriaenssens E.M."/>
            <person name="Foster-Nyarko E."/>
            <person name="Jarju S."/>
            <person name="Secka A."/>
            <person name="Antonio M."/>
            <person name="Oren A."/>
            <person name="Chaudhuri R.R."/>
            <person name="La Ragione R."/>
            <person name="Hildebrand F."/>
            <person name="Pallen M.J."/>
        </authorList>
    </citation>
    <scope>NUCLEOTIDE SEQUENCE</scope>
    <source>
        <strain evidence="3">CHK176-22527</strain>
    </source>
</reference>
<proteinExistence type="predicted"/>
<evidence type="ECO:0000313" key="3">
    <source>
        <dbReference type="EMBL" id="HIT98994.1"/>
    </source>
</evidence>
<feature type="domain" description="DUF218" evidence="2">
    <location>
        <begin position="69"/>
        <end position="207"/>
    </location>
</feature>
<dbReference type="PANTHER" id="PTHR30336:SF6">
    <property type="entry name" value="INTEGRAL MEMBRANE PROTEIN"/>
    <property type="match status" value="1"/>
</dbReference>
<keyword evidence="1" id="KW-0472">Membrane</keyword>